<evidence type="ECO:0000256" key="1">
    <source>
        <dbReference type="SAM" id="MobiDB-lite"/>
    </source>
</evidence>
<feature type="region of interest" description="Disordered" evidence="1">
    <location>
        <begin position="1"/>
        <end position="20"/>
    </location>
</feature>
<proteinExistence type="predicted"/>
<keyword evidence="3" id="KW-1185">Reference proteome</keyword>
<evidence type="ECO:0000313" key="2">
    <source>
        <dbReference type="EMBL" id="UNI24278.1"/>
    </source>
</evidence>
<organism evidence="2 3">
    <name type="scientific">Purpureocillium takamizusanense</name>
    <dbReference type="NCBI Taxonomy" id="2060973"/>
    <lineage>
        <taxon>Eukaryota</taxon>
        <taxon>Fungi</taxon>
        <taxon>Dikarya</taxon>
        <taxon>Ascomycota</taxon>
        <taxon>Pezizomycotina</taxon>
        <taxon>Sordariomycetes</taxon>
        <taxon>Hypocreomycetidae</taxon>
        <taxon>Hypocreales</taxon>
        <taxon>Ophiocordycipitaceae</taxon>
        <taxon>Purpureocillium</taxon>
    </lineage>
</organism>
<dbReference type="EMBL" id="CP086364">
    <property type="protein sequence ID" value="UNI24278.1"/>
    <property type="molecule type" value="Genomic_DNA"/>
</dbReference>
<sequence>MPASDCDANISSSRYGSRLSAVEAPESIMPWVRFQVCAREKLAIADDAAQVNFDMSERQVINGLQDVDGSICVSKRKNRSDGAYSGGRTVLVDNVLRGSSKR</sequence>
<protein>
    <submittedName>
        <fullName evidence="2">Uncharacterized protein</fullName>
    </submittedName>
</protein>
<reference evidence="2" key="1">
    <citation type="submission" date="2021-11" db="EMBL/GenBank/DDBJ databases">
        <title>Purpureocillium_takamizusanense_genome.</title>
        <authorList>
            <person name="Nguyen N.-H."/>
        </authorList>
    </citation>
    <scope>NUCLEOTIDE SEQUENCE</scope>
    <source>
        <strain evidence="2">PT3</strain>
    </source>
</reference>
<gene>
    <name evidence="2" type="ORF">JDV02_010037</name>
</gene>
<dbReference type="RefSeq" id="XP_047847759.1">
    <property type="nucleotide sequence ID" value="XM_047991747.1"/>
</dbReference>
<dbReference type="GeneID" id="72071982"/>
<dbReference type="KEGG" id="ptkz:JDV02_010037"/>
<dbReference type="Proteomes" id="UP000829364">
    <property type="component" value="Chromosome 11"/>
</dbReference>
<name>A0A9Q8QRC8_9HYPO</name>
<evidence type="ECO:0000313" key="3">
    <source>
        <dbReference type="Proteomes" id="UP000829364"/>
    </source>
</evidence>
<accession>A0A9Q8QRC8</accession>
<dbReference type="AlphaFoldDB" id="A0A9Q8QRC8"/>